<dbReference type="Pfam" id="PF00590">
    <property type="entry name" value="TP_methylase"/>
    <property type="match status" value="1"/>
</dbReference>
<dbReference type="Gene3D" id="3.40.50.150">
    <property type="entry name" value="Vaccinia Virus protein VP39"/>
    <property type="match status" value="1"/>
</dbReference>
<dbReference type="PANTHER" id="PTHR43182:SF1">
    <property type="entry name" value="COBALT-PRECORRIN-7 C(5)-METHYLTRANSFERASE"/>
    <property type="match status" value="1"/>
</dbReference>
<dbReference type="NCBIfam" id="TIGR02469">
    <property type="entry name" value="CbiT"/>
    <property type="match status" value="1"/>
</dbReference>
<dbReference type="InterPro" id="IPR029063">
    <property type="entry name" value="SAM-dependent_MTases_sf"/>
</dbReference>
<dbReference type="GO" id="GO:0032259">
    <property type="term" value="P:methylation"/>
    <property type="evidence" value="ECO:0007669"/>
    <property type="project" value="UniProtKB-KW"/>
</dbReference>
<dbReference type="Pfam" id="PF01135">
    <property type="entry name" value="PCMT"/>
    <property type="match status" value="1"/>
</dbReference>
<evidence type="ECO:0000256" key="2">
    <source>
        <dbReference type="ARBA" id="ARBA00022573"/>
    </source>
</evidence>
<dbReference type="OrthoDB" id="9787825at2"/>
<evidence type="ECO:0000313" key="8">
    <source>
        <dbReference type="Proteomes" id="UP000184600"/>
    </source>
</evidence>
<sequence>MMTNIVVIGVPEDGCPGLTSRAVNAVSQARVVAGHPRHRQWFPQFEGPFLDMTQGFSTWLNQVIEESEEGGVAVLASGDPLFFGIGATLLKKLPASELSFIPTLSSAHLAFTRLGLPWHDACYLSCHGRRSSDRDALHGLVARMQQGSLFAMLTDTHNTPRVIARHLQAYGDRHWTLTVCEQLGSPHERITAFSVDDLAQCETVFDPLNMLVAQRGSEARWGGHGQFAGDDSFLKRMPQKGLITKQAVRHLALTALRIQPEQTVWDVGSGSGSIAIEAAKMATRGQVFAVECNPACFDSLQANCFAHGTDNVQLITGSAPGVLSSLSAPNAVFVGGSRGAMAEILSQSWAALQDGGRLVVSAVTMDTVSEVYQWAKANQLPLDAQVINISNTRPLAHYQRYQAENPIHLFSFIDKKVPLYPSNLKMHDSACSRKVQFKERECRNVPTF</sequence>
<keyword evidence="2" id="KW-0169">Cobalamin biosynthesis</keyword>
<dbReference type="SUPFAM" id="SSF53335">
    <property type="entry name" value="S-adenosyl-L-methionine-dependent methyltransferases"/>
    <property type="match status" value="1"/>
</dbReference>
<dbReference type="SUPFAM" id="SSF53790">
    <property type="entry name" value="Tetrapyrrole methylase"/>
    <property type="match status" value="1"/>
</dbReference>
<dbReference type="InterPro" id="IPR006365">
    <property type="entry name" value="Cbl_synth_CobL"/>
</dbReference>
<dbReference type="AlphaFoldDB" id="A0A1M7YQ70"/>
<dbReference type="CDD" id="cd11644">
    <property type="entry name" value="Precorrin-6Y-MT"/>
    <property type="match status" value="1"/>
</dbReference>
<dbReference type="Gene3D" id="3.40.1010.10">
    <property type="entry name" value="Cobalt-precorrin-4 Transmethylase, Domain 1"/>
    <property type="match status" value="1"/>
</dbReference>
<dbReference type="InterPro" id="IPR012818">
    <property type="entry name" value="CbiE"/>
</dbReference>
<dbReference type="InterPro" id="IPR014008">
    <property type="entry name" value="Cbl_synth_MTase_CbiT"/>
</dbReference>
<reference evidence="8" key="1">
    <citation type="submission" date="2016-12" db="EMBL/GenBank/DDBJ databases">
        <authorList>
            <person name="Rodrigo-Torres L."/>
            <person name="Arahal R.D."/>
            <person name="Lucena T."/>
        </authorList>
    </citation>
    <scope>NUCLEOTIDE SEQUENCE [LARGE SCALE GENOMIC DNA]</scope>
</reference>
<dbReference type="PANTHER" id="PTHR43182">
    <property type="entry name" value="COBALT-PRECORRIN-6B C(15)-METHYLTRANSFERASE (DECARBOXYLATING)"/>
    <property type="match status" value="1"/>
</dbReference>
<dbReference type="EMBL" id="FRFG01000005">
    <property type="protein sequence ID" value="SHO54656.1"/>
    <property type="molecule type" value="Genomic_DNA"/>
</dbReference>
<name>A0A1M7YQ70_9VIBR</name>
<organism evidence="7 8">
    <name type="scientific">Vibrio quintilis</name>
    <dbReference type="NCBI Taxonomy" id="1117707"/>
    <lineage>
        <taxon>Bacteria</taxon>
        <taxon>Pseudomonadati</taxon>
        <taxon>Pseudomonadota</taxon>
        <taxon>Gammaproteobacteria</taxon>
        <taxon>Vibrionales</taxon>
        <taxon>Vibrionaceae</taxon>
        <taxon>Vibrio</taxon>
    </lineage>
</organism>
<evidence type="ECO:0000256" key="4">
    <source>
        <dbReference type="ARBA" id="ARBA00022679"/>
    </source>
</evidence>
<dbReference type="EC" id="2.1.1.132" evidence="7"/>
<dbReference type="CDD" id="cd02440">
    <property type="entry name" value="AdoMet_MTases"/>
    <property type="match status" value="1"/>
</dbReference>
<gene>
    <name evidence="7" type="primary">cobL</name>
    <name evidence="7" type="ORF">VQ7734_00370</name>
</gene>
<evidence type="ECO:0000256" key="5">
    <source>
        <dbReference type="ARBA" id="ARBA00022691"/>
    </source>
</evidence>
<dbReference type="STRING" id="1117707.VQ7734_00370"/>
<evidence type="ECO:0000259" key="6">
    <source>
        <dbReference type="Pfam" id="PF00590"/>
    </source>
</evidence>
<accession>A0A1M7YQ70</accession>
<dbReference type="InterPro" id="IPR000878">
    <property type="entry name" value="4pyrrol_Mease"/>
</dbReference>
<dbReference type="InterPro" id="IPR035996">
    <property type="entry name" value="4pyrrol_Methylase_sf"/>
</dbReference>
<keyword evidence="3 7" id="KW-0489">Methyltransferase</keyword>
<dbReference type="Gene3D" id="3.30.950.10">
    <property type="entry name" value="Methyltransferase, Cobalt-precorrin-4 Transmethylase, Domain 2"/>
    <property type="match status" value="1"/>
</dbReference>
<dbReference type="GO" id="GO:0009236">
    <property type="term" value="P:cobalamin biosynthetic process"/>
    <property type="evidence" value="ECO:0007669"/>
    <property type="project" value="UniProtKB-UniPathway"/>
</dbReference>
<evidence type="ECO:0000256" key="1">
    <source>
        <dbReference type="ARBA" id="ARBA00004953"/>
    </source>
</evidence>
<dbReference type="PIRSF" id="PIRSF036428">
    <property type="entry name" value="CobL"/>
    <property type="match status" value="1"/>
</dbReference>
<dbReference type="GO" id="GO:0008276">
    <property type="term" value="F:protein methyltransferase activity"/>
    <property type="evidence" value="ECO:0007669"/>
    <property type="project" value="InterPro"/>
</dbReference>
<evidence type="ECO:0000256" key="3">
    <source>
        <dbReference type="ARBA" id="ARBA00022603"/>
    </source>
</evidence>
<dbReference type="InterPro" id="IPR014776">
    <property type="entry name" value="4pyrrole_Mease_sub2"/>
</dbReference>
<dbReference type="RefSeq" id="WP_073579561.1">
    <property type="nucleotide sequence ID" value="NZ_AP024898.1"/>
</dbReference>
<dbReference type="NCBIfam" id="TIGR02467">
    <property type="entry name" value="CbiE"/>
    <property type="match status" value="1"/>
</dbReference>
<dbReference type="InterPro" id="IPR014777">
    <property type="entry name" value="4pyrrole_Mease_sub1"/>
</dbReference>
<keyword evidence="4 7" id="KW-0808">Transferase</keyword>
<evidence type="ECO:0000313" key="7">
    <source>
        <dbReference type="EMBL" id="SHO54656.1"/>
    </source>
</evidence>
<keyword evidence="8" id="KW-1185">Reference proteome</keyword>
<dbReference type="InterPro" id="IPR050714">
    <property type="entry name" value="Cobalamin_biosynth_MTase"/>
</dbReference>
<dbReference type="GO" id="GO:0046025">
    <property type="term" value="F:precorrin-6Y C5,15-methyltransferase (decarboxylating) activity"/>
    <property type="evidence" value="ECO:0007669"/>
    <property type="project" value="UniProtKB-EC"/>
</dbReference>
<dbReference type="Proteomes" id="UP000184600">
    <property type="component" value="Unassembled WGS sequence"/>
</dbReference>
<protein>
    <submittedName>
        <fullName evidence="7">Precorrin-6Y C(5,15)-methyltransferase [decarboxylating]</fullName>
        <ecNumber evidence="7">2.1.1.132</ecNumber>
    </submittedName>
</protein>
<dbReference type="UniPathway" id="UPA00148"/>
<comment type="pathway">
    <text evidence="1">Cofactor biosynthesis; adenosylcobalamin biosynthesis.</text>
</comment>
<proteinExistence type="predicted"/>
<feature type="domain" description="Tetrapyrrole methylase" evidence="6">
    <location>
        <begin position="5"/>
        <end position="198"/>
    </location>
</feature>
<keyword evidence="5" id="KW-0949">S-adenosyl-L-methionine</keyword>